<gene>
    <name evidence="1" type="ORF">ATN84_22430</name>
</gene>
<dbReference type="Pfam" id="PF13332">
    <property type="entry name" value="Fil_haemagg_2"/>
    <property type="match status" value="2"/>
</dbReference>
<evidence type="ECO:0000313" key="2">
    <source>
        <dbReference type="Proteomes" id="UP000070107"/>
    </source>
</evidence>
<dbReference type="Proteomes" id="UP000070107">
    <property type="component" value="Unassembled WGS sequence"/>
</dbReference>
<accession>A0A135HN63</accession>
<reference evidence="1 2" key="1">
    <citation type="submission" date="2015-11" db="EMBL/GenBank/DDBJ databases">
        <title>Draft genome sequence of Paramesorhizobium deserti A-3-E, a strain highly resistant to diverse beta-lactam antibiotics.</title>
        <authorList>
            <person name="Lv R."/>
            <person name="Yang X."/>
            <person name="Fang N."/>
            <person name="Guo J."/>
            <person name="Luo X."/>
            <person name="Peng F."/>
            <person name="Yang R."/>
            <person name="Cui Y."/>
            <person name="Fang C."/>
            <person name="Song Y."/>
        </authorList>
    </citation>
    <scope>NUCLEOTIDE SEQUENCE [LARGE SCALE GENOMIC DNA]</scope>
    <source>
        <strain evidence="1 2">A-3-E</strain>
    </source>
</reference>
<protein>
    <recommendedName>
        <fullName evidence="3">Cell surface protein</fullName>
    </recommendedName>
</protein>
<proteinExistence type="predicted"/>
<dbReference type="RefSeq" id="WP_201026446.1">
    <property type="nucleotide sequence ID" value="NZ_LNTU01000041.1"/>
</dbReference>
<feature type="non-terminal residue" evidence="1">
    <location>
        <position position="1"/>
    </location>
</feature>
<dbReference type="InterPro" id="IPR025157">
    <property type="entry name" value="Hemagglutinin_rpt"/>
</dbReference>
<evidence type="ECO:0008006" key="3">
    <source>
        <dbReference type="Google" id="ProtNLM"/>
    </source>
</evidence>
<dbReference type="EMBL" id="LNTU01000041">
    <property type="protein sequence ID" value="KXF74658.1"/>
    <property type="molecule type" value="Genomic_DNA"/>
</dbReference>
<organism evidence="1 2">
    <name type="scientific">Paramesorhizobium deserti</name>
    <dbReference type="NCBI Taxonomy" id="1494590"/>
    <lineage>
        <taxon>Bacteria</taxon>
        <taxon>Pseudomonadati</taxon>
        <taxon>Pseudomonadota</taxon>
        <taxon>Alphaproteobacteria</taxon>
        <taxon>Hyphomicrobiales</taxon>
        <taxon>Phyllobacteriaceae</taxon>
        <taxon>Paramesorhizobium</taxon>
    </lineage>
</organism>
<evidence type="ECO:0000313" key="1">
    <source>
        <dbReference type="EMBL" id="KXF74658.1"/>
    </source>
</evidence>
<sequence length="274" mass="27621">ITPGAEAYASHEKEEKSGFGIQFGSSGSGFSIGIGAKKTKDELNEGAATNAGSRLQAGRDITINAGRDANLQAAEVAADRDVAITAERDVNLLAAQDKSNYEAIHEELFAGVTVAVGSGLVSAAQSVGQAAEKIGDVSDKYSAANAAFASMKAYDALDNLANGGSMASVSVTAGFTHQKSSTSSSAEVPVVTTVTGGRSVSIEAKSGDINSHGAQIAAGYDSDGLLTDFDDEKAGDISLHAGKDINLESAEARNETSSKSSSSGASIGVSVACF</sequence>
<dbReference type="STRING" id="1494590.ATN84_22430"/>
<name>A0A135HN63_9HYPH</name>
<comment type="caution">
    <text evidence="1">The sequence shown here is derived from an EMBL/GenBank/DDBJ whole genome shotgun (WGS) entry which is preliminary data.</text>
</comment>
<dbReference type="AlphaFoldDB" id="A0A135HN63"/>
<dbReference type="GO" id="GO:0003824">
    <property type="term" value="F:catalytic activity"/>
    <property type="evidence" value="ECO:0007669"/>
    <property type="project" value="UniProtKB-ARBA"/>
</dbReference>
<keyword evidence="2" id="KW-1185">Reference proteome</keyword>